<evidence type="ECO:0000313" key="6">
    <source>
        <dbReference type="EMBL" id="QTD50866.1"/>
    </source>
</evidence>
<dbReference type="Gene3D" id="3.40.50.300">
    <property type="entry name" value="P-loop containing nucleotide triphosphate hydrolases"/>
    <property type="match status" value="2"/>
</dbReference>
<feature type="domain" description="AAA+ ATPase" evidence="4">
    <location>
        <begin position="214"/>
        <end position="380"/>
    </location>
</feature>
<dbReference type="Pfam" id="PF07724">
    <property type="entry name" value="AAA_2"/>
    <property type="match status" value="1"/>
</dbReference>
<dbReference type="InterPro" id="IPR050130">
    <property type="entry name" value="ClpA_ClpB"/>
</dbReference>
<accession>A0A8A4TLN0</accession>
<dbReference type="InterPro" id="IPR001270">
    <property type="entry name" value="ClpA/B"/>
</dbReference>
<reference evidence="6" key="1">
    <citation type="submission" date="2021-03" db="EMBL/GenBank/DDBJ databases">
        <title>Acanthopleuribacteraceae sp. M133.</title>
        <authorList>
            <person name="Wang G."/>
        </authorList>
    </citation>
    <scope>NUCLEOTIDE SEQUENCE</scope>
    <source>
        <strain evidence="6">M133</strain>
    </source>
</reference>
<keyword evidence="1" id="KW-0547">Nucleotide-binding</keyword>
<dbReference type="AlphaFoldDB" id="A0A8A4TLN0"/>
<dbReference type="GO" id="GO:0005737">
    <property type="term" value="C:cytoplasm"/>
    <property type="evidence" value="ECO:0007669"/>
    <property type="project" value="TreeGrafter"/>
</dbReference>
<dbReference type="InterPro" id="IPR003959">
    <property type="entry name" value="ATPase_AAA_core"/>
</dbReference>
<evidence type="ECO:0000256" key="2">
    <source>
        <dbReference type="ARBA" id="ARBA00022840"/>
    </source>
</evidence>
<dbReference type="CDD" id="cd19499">
    <property type="entry name" value="RecA-like_ClpB_Hsp104-like"/>
    <property type="match status" value="1"/>
</dbReference>
<dbReference type="PANTHER" id="PTHR11638:SF18">
    <property type="entry name" value="HEAT SHOCK PROTEIN 104"/>
    <property type="match status" value="1"/>
</dbReference>
<dbReference type="EMBL" id="CP071793">
    <property type="protein sequence ID" value="QTD50866.1"/>
    <property type="molecule type" value="Genomic_DNA"/>
</dbReference>
<dbReference type="InterPro" id="IPR019489">
    <property type="entry name" value="Clp_ATPase_C"/>
</dbReference>
<evidence type="ECO:0000313" key="7">
    <source>
        <dbReference type="Proteomes" id="UP000663929"/>
    </source>
</evidence>
<dbReference type="PANTHER" id="PTHR11638">
    <property type="entry name" value="ATP-DEPENDENT CLP PROTEASE"/>
    <property type="match status" value="1"/>
</dbReference>
<dbReference type="SMART" id="SM01086">
    <property type="entry name" value="ClpB_D2-small"/>
    <property type="match status" value="1"/>
</dbReference>
<dbReference type="SMART" id="SM00382">
    <property type="entry name" value="AAA"/>
    <property type="match status" value="2"/>
</dbReference>
<dbReference type="KEGG" id="scor:J3U87_00225"/>
<feature type="domain" description="Clp ATPase C-terminal" evidence="5">
    <location>
        <begin position="660"/>
        <end position="751"/>
    </location>
</feature>
<protein>
    <submittedName>
        <fullName evidence="6">ATP-dependent Clp protease ATP-binding subunit</fullName>
    </submittedName>
</protein>
<dbReference type="GO" id="GO:0016887">
    <property type="term" value="F:ATP hydrolysis activity"/>
    <property type="evidence" value="ECO:0007669"/>
    <property type="project" value="InterPro"/>
</dbReference>
<dbReference type="InterPro" id="IPR027417">
    <property type="entry name" value="P-loop_NTPase"/>
</dbReference>
<dbReference type="GO" id="GO:0034605">
    <property type="term" value="P:cellular response to heat"/>
    <property type="evidence" value="ECO:0007669"/>
    <property type="project" value="TreeGrafter"/>
</dbReference>
<evidence type="ECO:0000256" key="3">
    <source>
        <dbReference type="ARBA" id="ARBA00023186"/>
    </source>
</evidence>
<feature type="domain" description="AAA+ ATPase" evidence="4">
    <location>
        <begin position="495"/>
        <end position="661"/>
    </location>
</feature>
<dbReference type="Pfam" id="PF10431">
    <property type="entry name" value="ClpB_D2-small"/>
    <property type="match status" value="1"/>
</dbReference>
<dbReference type="InterPro" id="IPR003593">
    <property type="entry name" value="AAA+_ATPase"/>
</dbReference>
<evidence type="ECO:0000259" key="4">
    <source>
        <dbReference type="SMART" id="SM00382"/>
    </source>
</evidence>
<evidence type="ECO:0000259" key="5">
    <source>
        <dbReference type="SMART" id="SM01086"/>
    </source>
</evidence>
<keyword evidence="3" id="KW-0143">Chaperone</keyword>
<dbReference type="Gene3D" id="1.10.8.60">
    <property type="match status" value="1"/>
</dbReference>
<name>A0A8A4TLN0_SULCO</name>
<gene>
    <name evidence="6" type="ORF">J3U87_00225</name>
</gene>
<dbReference type="GO" id="GO:0006508">
    <property type="term" value="P:proteolysis"/>
    <property type="evidence" value="ECO:0007669"/>
    <property type="project" value="UniProtKB-KW"/>
</dbReference>
<dbReference type="SUPFAM" id="SSF52540">
    <property type="entry name" value="P-loop containing nucleoside triphosphate hydrolases"/>
    <property type="match status" value="2"/>
</dbReference>
<dbReference type="Proteomes" id="UP000663929">
    <property type="component" value="Chromosome"/>
</dbReference>
<keyword evidence="7" id="KW-1185">Reference proteome</keyword>
<organism evidence="6 7">
    <name type="scientific">Sulfidibacter corallicola</name>
    <dbReference type="NCBI Taxonomy" id="2818388"/>
    <lineage>
        <taxon>Bacteria</taxon>
        <taxon>Pseudomonadati</taxon>
        <taxon>Acidobacteriota</taxon>
        <taxon>Holophagae</taxon>
        <taxon>Acanthopleuribacterales</taxon>
        <taxon>Acanthopleuribacteraceae</taxon>
        <taxon>Sulfidibacter</taxon>
    </lineage>
</organism>
<dbReference type="GO" id="GO:0005524">
    <property type="term" value="F:ATP binding"/>
    <property type="evidence" value="ECO:0007669"/>
    <property type="project" value="UniProtKB-KW"/>
</dbReference>
<sequence length="754" mass="84589">MSVTSIPVLYWQERPGMMVAVLIQTIDMHTAVAESAKKAKEQLQALARHLVDEGDELDSIEKPELRLVPVSVRPSFVERESERIFPCSRKLRLNVAVVVGSYRDLRFASLPALDLSFYYVTEDDLPALVEQAVQQKLGDRDPGRLARLFCPEHIELDRILVHTDRESKHRPLEPPPELGAVAEPIRARSFRRTHGNAWGRESCIADLIARLGTEGANVLLLGPAGCGKTTVLTHAVKALELRDRDEDDEDDRGPRQPRHWMTRPGRIMAGMSYLGEWEQRCERLVEELGDIEGVLCVDDLLDLVRLGAEEPNESLAAFFQPYLAEGELRMVVETTAEGLQACRRLLPGFVDLFQILRLPDLGARDRREILRRSVEIESQRHRCKAAEGIDTVTLDLFGRFQPYHRFPADPTAFVANSFAQAKKNRLELVEGDFITERFMRHTGLPRDLVDARRPLSWDAVFSAFRGRVLGQDPACEAVADVVTTFKAGMNDITRPLGVFLFCGPTGVGKTELAKTLADYLFGHGEKGEDRLIRVDMSEYAYPGSAARLQAKPDGQPSELVTRIRRHPFSVVLFDEIEKAAADVFDLLLNVLDEGHLTDIYGRRTNFRSAIIIMTSNLGAGKTASVGFGEGAGPSYTREAMKFFRPEFVNRIDHIVSFEPLSRTTIEQIAALSLRSFATREGLKSRELTLSWNAEVISFLADRGTDVRYGARPLQRALEREIVTPVSRFLVELPDLTQATLALVCSGDRIEVDWH</sequence>
<evidence type="ECO:0000256" key="1">
    <source>
        <dbReference type="ARBA" id="ARBA00022741"/>
    </source>
</evidence>
<keyword evidence="6" id="KW-0378">Hydrolase</keyword>
<dbReference type="RefSeq" id="WP_237380991.1">
    <property type="nucleotide sequence ID" value="NZ_CP071793.1"/>
</dbReference>
<dbReference type="GO" id="GO:0008233">
    <property type="term" value="F:peptidase activity"/>
    <property type="evidence" value="ECO:0007669"/>
    <property type="project" value="UniProtKB-KW"/>
</dbReference>
<dbReference type="PRINTS" id="PR00300">
    <property type="entry name" value="CLPPROTEASEA"/>
</dbReference>
<keyword evidence="6" id="KW-0645">Protease</keyword>
<keyword evidence="2 6" id="KW-0067">ATP-binding</keyword>
<proteinExistence type="predicted"/>